<proteinExistence type="predicted"/>
<dbReference type="Proteomes" id="UP000240287">
    <property type="component" value="Genome"/>
</dbReference>
<accession>A0A1D8KIM9</accession>
<sequence>MSTVIQFWARCNSTMTEDWRYSEDRMDIRSKVYALLLKKFGSELKEDGSPVYSQKSIVECSHDWVSQGNVRTDGIVAYYKAYYAPRHIDVA</sequence>
<evidence type="ECO:0000313" key="6">
    <source>
        <dbReference type="Proteomes" id="UP000241265"/>
    </source>
</evidence>
<evidence type="ECO:0000313" key="1">
    <source>
        <dbReference type="EMBL" id="AOV57464.1"/>
    </source>
</evidence>
<protein>
    <submittedName>
        <fullName evidence="4">Uncharacterized protein</fullName>
    </submittedName>
</protein>
<dbReference type="EMBL" id="KU686192">
    <property type="protein sequence ID" value="AOV57464.1"/>
    <property type="molecule type" value="Genomic_DNA"/>
</dbReference>
<dbReference type="EMBL" id="KU686195">
    <property type="protein sequence ID" value="AOV58214.1"/>
    <property type="molecule type" value="Genomic_DNA"/>
</dbReference>
<dbReference type="Proteomes" id="UP000241265">
    <property type="component" value="Genome"/>
</dbReference>
<dbReference type="EMBL" id="KU686196">
    <property type="protein sequence ID" value="AOV58464.1"/>
    <property type="molecule type" value="Genomic_DNA"/>
</dbReference>
<name>A0A1D8KIM9_9CAUD</name>
<dbReference type="Proteomes" id="UP000241610">
    <property type="component" value="Segment"/>
</dbReference>
<reference evidence="5 6" key="1">
    <citation type="journal article" date="2016" name="Virology">
        <title>The genomic content and context of auxiliary metabolic genes in marine cyanomyoviruses.</title>
        <authorList>
            <person name="Crummett L.T."/>
            <person name="Puxty R.J."/>
            <person name="Weihe C."/>
            <person name="Marston M.F."/>
            <person name="Martiny J.B."/>
        </authorList>
    </citation>
    <scope>NUCLEOTIDE SEQUENCE [LARGE SCALE GENOMIC DNA]</scope>
    <source>
        <strain evidence="1">0309SB33</strain>
        <strain evidence="2">0310NB17</strain>
        <strain evidence="3">0810SB17</strain>
        <strain evidence="4">0910CC29</strain>
    </source>
</reference>
<evidence type="ECO:0000313" key="2">
    <source>
        <dbReference type="EMBL" id="AOV57714.1"/>
    </source>
</evidence>
<gene>
    <name evidence="4" type="ORF">C290910_212</name>
    <name evidence="2" type="ORF">N170310_212</name>
    <name evidence="1" type="ORF">N330309_212</name>
    <name evidence="3" type="ORF">S170810_212</name>
</gene>
<evidence type="ECO:0000313" key="4">
    <source>
        <dbReference type="EMBL" id="AOV58464.1"/>
    </source>
</evidence>
<evidence type="ECO:0000313" key="5">
    <source>
        <dbReference type="Proteomes" id="UP000240287"/>
    </source>
</evidence>
<dbReference type="EMBL" id="KU686193">
    <property type="protein sequence ID" value="AOV57714.1"/>
    <property type="molecule type" value="Genomic_DNA"/>
</dbReference>
<evidence type="ECO:0000313" key="3">
    <source>
        <dbReference type="EMBL" id="AOV58214.1"/>
    </source>
</evidence>
<dbReference type="Proteomes" id="UP000241494">
    <property type="component" value="Segment"/>
</dbReference>
<organism evidence="4 6">
    <name type="scientific">Synechococcus phage S-CAM1</name>
    <dbReference type="NCBI Taxonomy" id="754037"/>
    <lineage>
        <taxon>Viruses</taxon>
        <taxon>Duplodnaviria</taxon>
        <taxon>Heunggongvirae</taxon>
        <taxon>Uroviricota</taxon>
        <taxon>Caudoviricetes</taxon>
        <taxon>Pantevenvirales</taxon>
        <taxon>Kyanoviridae</taxon>
        <taxon>Anaposvirus</taxon>
        <taxon>Anaposvirus socalone</taxon>
    </lineage>
</organism>